<dbReference type="GO" id="GO:0005634">
    <property type="term" value="C:nucleus"/>
    <property type="evidence" value="ECO:0007669"/>
    <property type="project" value="UniProtKB-SubCell"/>
</dbReference>
<reference evidence="7" key="2">
    <citation type="submission" date="2020-06" db="EMBL/GenBank/DDBJ databases">
        <authorList>
            <person name="Ji K."/>
            <person name="Li J."/>
        </authorList>
    </citation>
    <scope>NUCLEOTIDE SEQUENCE</scope>
    <source>
        <strain evidence="7">JKM2019</strain>
        <tissue evidence="7">Whole body</tissue>
    </source>
</reference>
<keyword evidence="4" id="KW-0158">Chromosome</keyword>
<reference evidence="8" key="1">
    <citation type="submission" date="2013-05" db="EMBL/GenBank/DDBJ databases">
        <authorList>
            <person name="Yim A.K.Y."/>
            <person name="Chan T.F."/>
            <person name="Ji K.M."/>
            <person name="Liu X.Y."/>
            <person name="Zhou J.W."/>
            <person name="Li R.Q."/>
            <person name="Yang K.Y."/>
            <person name="Li J."/>
            <person name="Li M."/>
            <person name="Law P.T.W."/>
            <person name="Wu Y.L."/>
            <person name="Cai Z.L."/>
            <person name="Qin H."/>
            <person name="Bao Y."/>
            <person name="Leung R.K.K."/>
            <person name="Ng P.K.S."/>
            <person name="Zou J."/>
            <person name="Zhong X.J."/>
            <person name="Ran P.X."/>
            <person name="Zhong N.S."/>
            <person name="Liu Z.G."/>
            <person name="Tsui S.K.W."/>
        </authorList>
    </citation>
    <scope>NUCLEOTIDE SEQUENCE</scope>
    <source>
        <strain evidence="8">Derf</strain>
        <tissue evidence="8">Whole organism</tissue>
    </source>
</reference>
<feature type="region of interest" description="Disordered" evidence="5">
    <location>
        <begin position="98"/>
        <end position="125"/>
    </location>
</feature>
<dbReference type="GO" id="GO:0000786">
    <property type="term" value="C:nucleosome"/>
    <property type="evidence" value="ECO:0007669"/>
    <property type="project" value="InterPro"/>
</dbReference>
<feature type="domain" description="H15" evidence="6">
    <location>
        <begin position="13"/>
        <end position="88"/>
    </location>
</feature>
<name>A0A922IEK8_DERFA</name>
<comment type="subcellular location">
    <subcellularLocation>
        <location evidence="4">Nucleus</location>
    </subcellularLocation>
</comment>
<dbReference type="SUPFAM" id="SSF46785">
    <property type="entry name" value="Winged helix' DNA-binding domain"/>
    <property type="match status" value="1"/>
</dbReference>
<dbReference type="Proteomes" id="UP000790347">
    <property type="component" value="Unassembled WGS sequence"/>
</dbReference>
<evidence type="ECO:0000313" key="7">
    <source>
        <dbReference type="EMBL" id="KAH7641926.1"/>
    </source>
</evidence>
<comment type="similarity">
    <text evidence="4">Belongs to the histone H1/H5 family.</text>
</comment>
<feature type="compositionally biased region" description="Low complexity" evidence="5">
    <location>
        <begin position="110"/>
        <end position="124"/>
    </location>
</feature>
<comment type="caution">
    <text evidence="8">The sequence shown here is derived from an EMBL/GenBank/DDBJ whole genome shotgun (WGS) entry which is preliminary data.</text>
</comment>
<dbReference type="EMBL" id="SDOV01000004">
    <property type="protein sequence ID" value="KAH7641926.1"/>
    <property type="molecule type" value="Genomic_DNA"/>
</dbReference>
<evidence type="ECO:0000313" key="9">
    <source>
        <dbReference type="Proteomes" id="UP000790347"/>
    </source>
</evidence>
<dbReference type="Gene3D" id="1.10.10.10">
    <property type="entry name" value="Winged helix-like DNA-binding domain superfamily/Winged helix DNA-binding domain"/>
    <property type="match status" value="1"/>
</dbReference>
<protein>
    <submittedName>
        <fullName evidence="8">Histone H1-like</fullName>
    </submittedName>
</protein>
<gene>
    <name evidence="8" type="primary">HIST1H1A_2</name>
    <name evidence="8" type="ORF">DERF_002919</name>
    <name evidence="7" type="ORF">HUG17_4971</name>
</gene>
<dbReference type="Pfam" id="PF00538">
    <property type="entry name" value="Linker_histone"/>
    <property type="match status" value="1"/>
</dbReference>
<reference evidence="8" key="4">
    <citation type="journal article" date="2022" name="Res Sq">
        <title>Comparative Genomics Reveals Insights into the Divergent Evolution of Astigmatic Mites and Household Pest Adaptations.</title>
        <authorList>
            <person name="Xiong Q."/>
            <person name="Wan A.T.-Y."/>
            <person name="Liu X.-Y."/>
            <person name="Fung C.S.-H."/>
            <person name="Xiao X."/>
            <person name="Malainual N."/>
            <person name="Hou J."/>
            <person name="Wang L."/>
            <person name="Wang M."/>
            <person name="Yang K."/>
            <person name="Cui Y."/>
            <person name="Leung E."/>
            <person name="Nong W."/>
            <person name="Shin S.-K."/>
            <person name="Au S."/>
            <person name="Jeong K.Y."/>
            <person name="Chew F.T."/>
            <person name="Hui J."/>
            <person name="Leung T.F."/>
            <person name="Tungtrongchitr A."/>
            <person name="Zhong N."/>
            <person name="Liu Z."/>
            <person name="Tsui S."/>
        </authorList>
    </citation>
    <scope>NUCLEOTIDE SEQUENCE</scope>
    <source>
        <strain evidence="8">Derf</strain>
        <tissue evidence="8">Whole organism</tissue>
    </source>
</reference>
<dbReference type="OrthoDB" id="10070184at2759"/>
<dbReference type="EMBL" id="ASGP02000001">
    <property type="protein sequence ID" value="KAH9529011.1"/>
    <property type="molecule type" value="Genomic_DNA"/>
</dbReference>
<dbReference type="PRINTS" id="PR00624">
    <property type="entry name" value="HISTONEH5"/>
</dbReference>
<dbReference type="AlphaFoldDB" id="A0A922IEK8"/>
<comment type="function">
    <text evidence="1">Histones H1 are necessary for the condensation of nucleosome chains into higher-order structures.</text>
</comment>
<dbReference type="PROSITE" id="PS51504">
    <property type="entry name" value="H15"/>
    <property type="match status" value="1"/>
</dbReference>
<evidence type="ECO:0000256" key="4">
    <source>
        <dbReference type="RuleBase" id="RU003894"/>
    </source>
</evidence>
<dbReference type="InterPro" id="IPR005818">
    <property type="entry name" value="Histone_H1/H5_H15"/>
</dbReference>
<dbReference type="SMART" id="SM00526">
    <property type="entry name" value="H15"/>
    <property type="match status" value="1"/>
</dbReference>
<dbReference type="Proteomes" id="UP000828236">
    <property type="component" value="Unassembled WGS sequence"/>
</dbReference>
<dbReference type="InterPro" id="IPR036388">
    <property type="entry name" value="WH-like_DNA-bd_sf"/>
</dbReference>
<evidence type="ECO:0000256" key="5">
    <source>
        <dbReference type="SAM" id="MobiDB-lite"/>
    </source>
</evidence>
<keyword evidence="3 4" id="KW-0539">Nucleus</keyword>
<proteinExistence type="inferred from homology"/>
<reference evidence="7" key="3">
    <citation type="journal article" date="2021" name="World Allergy Organ. J.">
        <title>Chromosome-level assembly of Dermatophagoides farinae genome and transcriptome reveals two novel allergens Der f 37 and Der f 39.</title>
        <authorList>
            <person name="Chen J."/>
            <person name="Cai Z."/>
            <person name="Fan D."/>
            <person name="Hu J."/>
            <person name="Hou Y."/>
            <person name="He Y."/>
            <person name="Zhang Z."/>
            <person name="Zhao Z."/>
            <person name="Gao P."/>
            <person name="Hu W."/>
            <person name="Sun J."/>
            <person name="Li J."/>
            <person name="Ji K."/>
        </authorList>
    </citation>
    <scope>NUCLEOTIDE SEQUENCE</scope>
    <source>
        <strain evidence="7">JKM2019</strain>
    </source>
</reference>
<dbReference type="InterPro" id="IPR005819">
    <property type="entry name" value="H1/H5"/>
</dbReference>
<evidence type="ECO:0000256" key="3">
    <source>
        <dbReference type="ARBA" id="ARBA00023242"/>
    </source>
</evidence>
<evidence type="ECO:0000259" key="6">
    <source>
        <dbReference type="PROSITE" id="PS51504"/>
    </source>
</evidence>
<evidence type="ECO:0000256" key="1">
    <source>
        <dbReference type="ARBA" id="ARBA00002809"/>
    </source>
</evidence>
<dbReference type="GO" id="GO:0030527">
    <property type="term" value="F:structural constituent of chromatin"/>
    <property type="evidence" value="ECO:0007669"/>
    <property type="project" value="InterPro"/>
</dbReference>
<dbReference type="InterPro" id="IPR036390">
    <property type="entry name" value="WH_DNA-bd_sf"/>
</dbReference>
<evidence type="ECO:0000313" key="8">
    <source>
        <dbReference type="EMBL" id="KAH9529011.1"/>
    </source>
</evidence>
<evidence type="ECO:0000256" key="2">
    <source>
        <dbReference type="ARBA" id="ARBA00023125"/>
    </source>
</evidence>
<accession>A0A922IEK8</accession>
<keyword evidence="2 4" id="KW-0238">DNA-binding</keyword>
<dbReference type="GO" id="GO:0003677">
    <property type="term" value="F:DNA binding"/>
    <property type="evidence" value="ECO:0007669"/>
    <property type="project" value="UniProtKB-KW"/>
</dbReference>
<keyword evidence="9" id="KW-1185">Reference proteome</keyword>
<dbReference type="CDD" id="cd00073">
    <property type="entry name" value="H15"/>
    <property type="match status" value="1"/>
</dbReference>
<sequence>MATIKKTASSSNLSKPMAEMVKSAIEHHSDERLGPSLAAIKKFLIEHYNVDMKKKAHLLRRHLETSVAKGYLVQTKGIGINGRFKLAKIKDSKSKLAMTKVKNDHDLDSESTSTSKKIKSTASKPIVQAQKSMVIVKEKKEPMNKKKASLIKKK</sequence>
<organism evidence="8 9">
    <name type="scientific">Dermatophagoides farinae</name>
    <name type="common">American house dust mite</name>
    <dbReference type="NCBI Taxonomy" id="6954"/>
    <lineage>
        <taxon>Eukaryota</taxon>
        <taxon>Metazoa</taxon>
        <taxon>Ecdysozoa</taxon>
        <taxon>Arthropoda</taxon>
        <taxon>Chelicerata</taxon>
        <taxon>Arachnida</taxon>
        <taxon>Acari</taxon>
        <taxon>Acariformes</taxon>
        <taxon>Sarcoptiformes</taxon>
        <taxon>Astigmata</taxon>
        <taxon>Psoroptidia</taxon>
        <taxon>Analgoidea</taxon>
        <taxon>Pyroglyphidae</taxon>
        <taxon>Dermatophagoidinae</taxon>
        <taxon>Dermatophagoides</taxon>
    </lineage>
</organism>
<dbReference type="GO" id="GO:0006334">
    <property type="term" value="P:nucleosome assembly"/>
    <property type="evidence" value="ECO:0007669"/>
    <property type="project" value="InterPro"/>
</dbReference>